<reference evidence="17" key="3">
    <citation type="submission" date="2025-09" db="UniProtKB">
        <authorList>
            <consortium name="Ensembl"/>
        </authorList>
    </citation>
    <scope>IDENTIFICATION</scope>
</reference>
<evidence type="ECO:0000256" key="12">
    <source>
        <dbReference type="ARBA" id="ARBA00048864"/>
    </source>
</evidence>
<dbReference type="Proteomes" id="UP000265040">
    <property type="component" value="Chromosome 4"/>
</dbReference>
<dbReference type="GO" id="GO:0006457">
    <property type="term" value="P:protein folding"/>
    <property type="evidence" value="ECO:0007669"/>
    <property type="project" value="TreeGrafter"/>
</dbReference>
<evidence type="ECO:0000256" key="9">
    <source>
        <dbReference type="ARBA" id="ARBA00023157"/>
    </source>
</evidence>
<gene>
    <name evidence="17" type="primary">QSOX1</name>
</gene>
<keyword evidence="4" id="KW-0964">Secreted</keyword>
<dbReference type="SUPFAM" id="SSF52833">
    <property type="entry name" value="Thioredoxin-like"/>
    <property type="match status" value="1"/>
</dbReference>
<evidence type="ECO:0000256" key="3">
    <source>
        <dbReference type="ARBA" id="ARBA00006041"/>
    </source>
</evidence>
<dbReference type="EC" id="1.8.3.2" evidence="13"/>
<dbReference type="GO" id="GO:0000139">
    <property type="term" value="C:Golgi membrane"/>
    <property type="evidence" value="ECO:0007669"/>
    <property type="project" value="TreeGrafter"/>
</dbReference>
<dbReference type="Gene3D" id="1.20.120.310">
    <property type="entry name" value="ERV/ALR sulfhydryl oxidase domain"/>
    <property type="match status" value="1"/>
</dbReference>
<dbReference type="Pfam" id="PF18108">
    <property type="entry name" value="QSOX_Trx1"/>
    <property type="match status" value="1"/>
</dbReference>
<dbReference type="AlphaFoldDB" id="A0A3Q1J509"/>
<keyword evidence="8 13" id="KW-0560">Oxidoreductase</keyword>
<dbReference type="InterPro" id="IPR013766">
    <property type="entry name" value="Thioredoxin_domain"/>
</dbReference>
<reference evidence="17" key="2">
    <citation type="submission" date="2025-08" db="UniProtKB">
        <authorList>
            <consortium name="Ensembl"/>
        </authorList>
    </citation>
    <scope>IDENTIFICATION</scope>
</reference>
<dbReference type="FunFam" id="3.40.30.10:FF:000073">
    <property type="entry name" value="Sulfhydryl oxidase"/>
    <property type="match status" value="1"/>
</dbReference>
<dbReference type="FunFam" id="1.20.120.1960:FF:000001">
    <property type="entry name" value="Sulfhydryl oxidase"/>
    <property type="match status" value="1"/>
</dbReference>
<evidence type="ECO:0000256" key="8">
    <source>
        <dbReference type="ARBA" id="ARBA00023002"/>
    </source>
</evidence>
<feature type="compositionally biased region" description="Acidic residues" evidence="14">
    <location>
        <begin position="606"/>
        <end position="632"/>
    </location>
</feature>
<dbReference type="GO" id="GO:0003756">
    <property type="term" value="F:protein disulfide isomerase activity"/>
    <property type="evidence" value="ECO:0007669"/>
    <property type="project" value="TreeGrafter"/>
</dbReference>
<evidence type="ECO:0000313" key="17">
    <source>
        <dbReference type="Ensembl" id="ENSATEP00000010396.2"/>
    </source>
</evidence>
<name>A0A3Q1J509_ANATE</name>
<dbReference type="Pfam" id="PF00085">
    <property type="entry name" value="Thioredoxin"/>
    <property type="match status" value="1"/>
</dbReference>
<comment type="function">
    <text evidence="11">Catalyzes the oxidation of sulfhydryl groups in peptide and protein thiols to disulfides with the reduction of oxygen to hydrogen peroxide. Plays a role in disulfide bond formation in a variety of extracellular proteins. In fibroblasts, required for normal incorporation of laminin into the extracellular matrix, and thereby for normal cell-cell adhesion and cell migration.</text>
</comment>
<dbReference type="Ensembl" id="ENSATET00000010579.3">
    <property type="protein sequence ID" value="ENSATEP00000010396.2"/>
    <property type="gene ID" value="ENSATEG00000007327.3"/>
</dbReference>
<evidence type="ECO:0000259" key="15">
    <source>
        <dbReference type="PROSITE" id="PS51324"/>
    </source>
</evidence>
<dbReference type="PROSITE" id="PS51324">
    <property type="entry name" value="ERV_ALR"/>
    <property type="match status" value="1"/>
</dbReference>
<dbReference type="CDD" id="cd02992">
    <property type="entry name" value="PDI_a_QSOX"/>
    <property type="match status" value="1"/>
</dbReference>
<evidence type="ECO:0000256" key="2">
    <source>
        <dbReference type="ARBA" id="ARBA00004613"/>
    </source>
</evidence>
<sequence>MARRCGRATSRFTGEIQTYPRKTATSASWLCFYLLLPFAAEAGLYTTSDQIILLTPENVESVLVNSTAATVVEFYASWCGHCIAFSDVYRDLARDIKEWKPALGLAAIDCAAEENRRVCANYSIRGYPTIKFFHAFSQADSSGASLRGFPRDVSGLRHLIINKLETHTHNWPPACPPLEPTSQAEVDRFFETNSVQHLALVFEEANSYIGREVTLDLLQFENVAVRRVLNTEKDLVTKLGVTEFPSCYLYYAGGNFTRLQVNFEARTFYSSALQRLPGVVRSGKPPPVTTEVLTNNTKEPWRPFNRSRVYMADLESALHYSLRVEVAAHTVIEGQELVSLKKYIAVLAKYFPGRTVVMNLLKSVNSWLQNQQGDEISYEAFRAMLDNSAQSQNTALPEGERWVGCQGSQPHLRRYPCGMWTLFHVLTVQAKSMESTDRSSPDCKEVLSAMRSYVRSFFGCRECAEHFENMATEVVTEVSTLQSAVIWLWSRHNRVNNRLAGALSEDPNFPKIQWPSPEMCAACHTVETNGDHKWIKKQVLSFLLSYFSSDRILTDYLEDESQVLEKQREKHDSRQKALEAQKTIERKVREASDSMMHPLASQSTVQEEDEGEEPEDETVADEEEEAGEEAAAADEIGGKTSEPTPWGKPEMELVQGPWRPHRKPSIVGMRMREVQEDIVDLDSFVNQHYKAKALQVAASSRVKQRTLQRKEEQEPGPVFGLGMELDTGLGMVGLQPMETNFEQDVGQRRKRLQKRELNGQAFGDELNHRGRWVSVLTIGFSKVDISLCVILYVLSSMCLLAMYLFFKTRFRLRRGKAILP</sequence>
<keyword evidence="7 13" id="KW-0274">FAD</keyword>
<comment type="similarity">
    <text evidence="3 13">Belongs to the quiescin-sulfhydryl oxidase (QSOX) family.</text>
</comment>
<dbReference type="PROSITE" id="PS51352">
    <property type="entry name" value="THIOREDOXIN_2"/>
    <property type="match status" value="1"/>
</dbReference>
<accession>A0A3Q1J509</accession>
<dbReference type="Gene3D" id="1.20.120.1960">
    <property type="entry name" value="QSOX sulfhydryl oxidase domain"/>
    <property type="match status" value="1"/>
</dbReference>
<keyword evidence="13" id="KW-1133">Transmembrane helix</keyword>
<evidence type="ECO:0000256" key="1">
    <source>
        <dbReference type="ARBA" id="ARBA00001974"/>
    </source>
</evidence>
<dbReference type="GO" id="GO:0016971">
    <property type="term" value="F:flavin-dependent sulfhydryl oxidase activity"/>
    <property type="evidence" value="ECO:0007669"/>
    <property type="project" value="InterPro"/>
</dbReference>
<proteinExistence type="inferred from homology"/>
<dbReference type="PANTHER" id="PTHR22897:SF6">
    <property type="entry name" value="SULFHYDRYL OXIDASE 1"/>
    <property type="match status" value="1"/>
</dbReference>
<dbReference type="InterPro" id="IPR041269">
    <property type="entry name" value="QSOX_Trx1"/>
</dbReference>
<dbReference type="PANTHER" id="PTHR22897">
    <property type="entry name" value="QUIESCIN Q6-RELATED SULFHYDRYL OXIDASE"/>
    <property type="match status" value="1"/>
</dbReference>
<evidence type="ECO:0000256" key="5">
    <source>
        <dbReference type="ARBA" id="ARBA00022630"/>
    </source>
</evidence>
<dbReference type="STRING" id="64144.ENSATEP00000010396"/>
<organism evidence="17 18">
    <name type="scientific">Anabas testudineus</name>
    <name type="common">Climbing perch</name>
    <name type="synonym">Anthias testudineus</name>
    <dbReference type="NCBI Taxonomy" id="64144"/>
    <lineage>
        <taxon>Eukaryota</taxon>
        <taxon>Metazoa</taxon>
        <taxon>Chordata</taxon>
        <taxon>Craniata</taxon>
        <taxon>Vertebrata</taxon>
        <taxon>Euteleostomi</taxon>
        <taxon>Actinopterygii</taxon>
        <taxon>Neopterygii</taxon>
        <taxon>Teleostei</taxon>
        <taxon>Neoteleostei</taxon>
        <taxon>Acanthomorphata</taxon>
        <taxon>Anabantaria</taxon>
        <taxon>Anabantiformes</taxon>
        <taxon>Anabantoidei</taxon>
        <taxon>Anabantidae</taxon>
        <taxon>Anabas</taxon>
    </lineage>
</organism>
<dbReference type="InterPro" id="IPR017905">
    <property type="entry name" value="ERV/ALR_sulphydryl_oxidase"/>
</dbReference>
<dbReference type="InterPro" id="IPR040986">
    <property type="entry name" value="QSOX_FAD-bd_dom"/>
</dbReference>
<feature type="domain" description="ERV/ALR sulfhydryl oxidase" evidence="15">
    <location>
        <begin position="408"/>
        <end position="514"/>
    </location>
</feature>
<keyword evidence="13" id="KW-0472">Membrane</keyword>
<keyword evidence="13" id="KW-0812">Transmembrane</keyword>
<evidence type="ECO:0000256" key="13">
    <source>
        <dbReference type="RuleBase" id="RU371123"/>
    </source>
</evidence>
<dbReference type="GeneTree" id="ENSGT00940000159504"/>
<comment type="cofactor">
    <cofactor evidence="1 13">
        <name>FAD</name>
        <dbReference type="ChEBI" id="CHEBI:57692"/>
    </cofactor>
</comment>
<dbReference type="Pfam" id="PF04777">
    <property type="entry name" value="Evr1_Alr"/>
    <property type="match status" value="1"/>
</dbReference>
<dbReference type="OMA" id="NASWEHC"/>
<dbReference type="GeneID" id="113152504"/>
<keyword evidence="5 13" id="KW-0285">Flavoprotein</keyword>
<protein>
    <recommendedName>
        <fullName evidence="13">Sulfhydryl oxidase</fullName>
        <ecNumber evidence="13">1.8.3.2</ecNumber>
    </recommendedName>
</protein>
<keyword evidence="9" id="KW-1015">Disulfide bond</keyword>
<evidence type="ECO:0000256" key="4">
    <source>
        <dbReference type="ARBA" id="ARBA00022525"/>
    </source>
</evidence>
<comment type="subcellular location">
    <subcellularLocation>
        <location evidence="2">Secreted</location>
    </subcellularLocation>
</comment>
<keyword evidence="6" id="KW-0732">Signal</keyword>
<feature type="transmembrane region" description="Helical" evidence="13">
    <location>
        <begin position="789"/>
        <end position="806"/>
    </location>
</feature>
<feature type="domain" description="Thioredoxin" evidence="16">
    <location>
        <begin position="33"/>
        <end position="191"/>
    </location>
</feature>
<evidence type="ECO:0000313" key="18">
    <source>
        <dbReference type="Proteomes" id="UP000265040"/>
    </source>
</evidence>
<keyword evidence="10" id="KW-0325">Glycoprotein</keyword>
<evidence type="ECO:0000256" key="7">
    <source>
        <dbReference type="ARBA" id="ARBA00022827"/>
    </source>
</evidence>
<evidence type="ECO:0000256" key="6">
    <source>
        <dbReference type="ARBA" id="ARBA00022729"/>
    </source>
</evidence>
<dbReference type="FunFam" id="3.40.30.10:FF:000080">
    <property type="entry name" value="Sulfhydryl oxidase"/>
    <property type="match status" value="1"/>
</dbReference>
<dbReference type="InterPro" id="IPR036774">
    <property type="entry name" value="ERV/ALR_sulphydryl_oxid_sf"/>
</dbReference>
<feature type="region of interest" description="Disordered" evidence="14">
    <location>
        <begin position="588"/>
        <end position="660"/>
    </location>
</feature>
<evidence type="ECO:0000256" key="14">
    <source>
        <dbReference type="SAM" id="MobiDB-lite"/>
    </source>
</evidence>
<dbReference type="GO" id="GO:0005615">
    <property type="term" value="C:extracellular space"/>
    <property type="evidence" value="ECO:0007669"/>
    <property type="project" value="TreeGrafter"/>
</dbReference>
<evidence type="ECO:0000259" key="16">
    <source>
        <dbReference type="PROSITE" id="PS51352"/>
    </source>
</evidence>
<dbReference type="FunFam" id="1.20.120.310:FF:000001">
    <property type="entry name" value="Sulfhydryl oxidase"/>
    <property type="match status" value="1"/>
</dbReference>
<dbReference type="InterPro" id="IPR039798">
    <property type="entry name" value="Sulfhydryl_oxidase"/>
</dbReference>
<comment type="catalytic activity">
    <reaction evidence="12 13">
        <text>2 R'C(R)SH + O2 = R'C(R)S-S(R)CR' + H2O2</text>
        <dbReference type="Rhea" id="RHEA:17357"/>
        <dbReference type="ChEBI" id="CHEBI:15379"/>
        <dbReference type="ChEBI" id="CHEBI:16240"/>
        <dbReference type="ChEBI" id="CHEBI:16520"/>
        <dbReference type="ChEBI" id="CHEBI:17412"/>
        <dbReference type="EC" id="1.8.3.2"/>
    </reaction>
</comment>
<dbReference type="InterPro" id="IPR042568">
    <property type="entry name" value="QSOX_FAD-bd_sf"/>
</dbReference>
<dbReference type="Gene3D" id="3.40.30.10">
    <property type="entry name" value="Glutaredoxin"/>
    <property type="match status" value="2"/>
</dbReference>
<dbReference type="InterPro" id="IPR036249">
    <property type="entry name" value="Thioredoxin-like_sf"/>
</dbReference>
<dbReference type="InParanoid" id="A0A3Q1J509"/>
<dbReference type="Pfam" id="PF18371">
    <property type="entry name" value="FAD_SOX"/>
    <property type="match status" value="1"/>
</dbReference>
<dbReference type="FunCoup" id="A0A3Q1J509">
    <property type="interactions" value="572"/>
</dbReference>
<dbReference type="SUPFAM" id="SSF69000">
    <property type="entry name" value="FAD-dependent thiol oxidase"/>
    <property type="match status" value="1"/>
</dbReference>
<dbReference type="RefSeq" id="XP_026201551.1">
    <property type="nucleotide sequence ID" value="XM_026345766.1"/>
</dbReference>
<evidence type="ECO:0000256" key="11">
    <source>
        <dbReference type="ARBA" id="ARBA00045804"/>
    </source>
</evidence>
<reference evidence="17" key="1">
    <citation type="submission" date="2021-04" db="EMBL/GenBank/DDBJ databases">
        <authorList>
            <consortium name="Wellcome Sanger Institute Data Sharing"/>
        </authorList>
    </citation>
    <scope>NUCLEOTIDE SEQUENCE [LARGE SCALE GENOMIC DNA]</scope>
</reference>
<evidence type="ECO:0000256" key="10">
    <source>
        <dbReference type="ARBA" id="ARBA00023180"/>
    </source>
</evidence>
<keyword evidence="18" id="KW-1185">Reference proteome</keyword>